<feature type="compositionally biased region" description="Basic and acidic residues" evidence="1">
    <location>
        <begin position="141"/>
        <end position="153"/>
    </location>
</feature>
<organism evidence="2 3">
    <name type="scientific">Caerostris extrusa</name>
    <name type="common">Bark spider</name>
    <name type="synonym">Caerostris bankana</name>
    <dbReference type="NCBI Taxonomy" id="172846"/>
    <lineage>
        <taxon>Eukaryota</taxon>
        <taxon>Metazoa</taxon>
        <taxon>Ecdysozoa</taxon>
        <taxon>Arthropoda</taxon>
        <taxon>Chelicerata</taxon>
        <taxon>Arachnida</taxon>
        <taxon>Araneae</taxon>
        <taxon>Araneomorphae</taxon>
        <taxon>Entelegynae</taxon>
        <taxon>Araneoidea</taxon>
        <taxon>Araneidae</taxon>
        <taxon>Caerostris</taxon>
    </lineage>
</organism>
<accession>A0AAV4MZD9</accession>
<comment type="caution">
    <text evidence="2">The sequence shown here is derived from an EMBL/GenBank/DDBJ whole genome shotgun (WGS) entry which is preliminary data.</text>
</comment>
<name>A0AAV4MZD9_CAEEX</name>
<evidence type="ECO:0000313" key="3">
    <source>
        <dbReference type="Proteomes" id="UP001054945"/>
    </source>
</evidence>
<reference evidence="2 3" key="1">
    <citation type="submission" date="2021-06" db="EMBL/GenBank/DDBJ databases">
        <title>Caerostris extrusa draft genome.</title>
        <authorList>
            <person name="Kono N."/>
            <person name="Arakawa K."/>
        </authorList>
    </citation>
    <scope>NUCLEOTIDE SEQUENCE [LARGE SCALE GENOMIC DNA]</scope>
</reference>
<sequence>MPHPKEAVKAKAEASPLQFASEIQISVNHNLITKKKNSVREREFTPLVKGISTPTPETPNPVREKETPLTLEGPYRLSTVVSIDRTHPSEATSYLSLKPNKALRRVRESLLPQSGLHLRHCRQQSGTPNGNPWRKCASSGDEFRQDAHKSINY</sequence>
<keyword evidence="3" id="KW-1185">Reference proteome</keyword>
<gene>
    <name evidence="2" type="ORF">CEXT_624061</name>
</gene>
<feature type="region of interest" description="Disordered" evidence="1">
    <location>
        <begin position="45"/>
        <end position="67"/>
    </location>
</feature>
<dbReference type="AlphaFoldDB" id="A0AAV4MZD9"/>
<proteinExistence type="predicted"/>
<dbReference type="Proteomes" id="UP001054945">
    <property type="component" value="Unassembled WGS sequence"/>
</dbReference>
<dbReference type="EMBL" id="BPLR01002739">
    <property type="protein sequence ID" value="GIX77301.1"/>
    <property type="molecule type" value="Genomic_DNA"/>
</dbReference>
<feature type="region of interest" description="Disordered" evidence="1">
    <location>
        <begin position="120"/>
        <end position="153"/>
    </location>
</feature>
<protein>
    <submittedName>
        <fullName evidence="2">Uncharacterized protein</fullName>
    </submittedName>
</protein>
<evidence type="ECO:0000256" key="1">
    <source>
        <dbReference type="SAM" id="MobiDB-lite"/>
    </source>
</evidence>
<evidence type="ECO:0000313" key="2">
    <source>
        <dbReference type="EMBL" id="GIX77301.1"/>
    </source>
</evidence>